<evidence type="ECO:0000256" key="1">
    <source>
        <dbReference type="ARBA" id="ARBA00022987"/>
    </source>
</evidence>
<evidence type="ECO:0000256" key="3">
    <source>
        <dbReference type="ARBA" id="ARBA00035646"/>
    </source>
</evidence>
<dbReference type="Proteomes" id="UP001139150">
    <property type="component" value="Unassembled WGS sequence"/>
</dbReference>
<dbReference type="EMBL" id="JAKRYL010000002">
    <property type="protein sequence ID" value="MCL7745811.1"/>
    <property type="molecule type" value="Genomic_DNA"/>
</dbReference>
<comment type="subcellular location">
    <subcellularLocation>
        <location evidence="2">Gas vesicle</location>
    </subcellularLocation>
</comment>
<dbReference type="PANTHER" id="PTHR35344:SF4">
    <property type="entry name" value="GAS VESICLE PROTEIN A1"/>
    <property type="match status" value="1"/>
</dbReference>
<dbReference type="InterPro" id="IPR000638">
    <property type="entry name" value="Gas-vesicle_GvpA-like"/>
</dbReference>
<keyword evidence="1" id="KW-0304">Gas vesicle</keyword>
<dbReference type="Pfam" id="PF00741">
    <property type="entry name" value="Gas_vesicle"/>
    <property type="match status" value="1"/>
</dbReference>
<evidence type="ECO:0000313" key="5">
    <source>
        <dbReference type="Proteomes" id="UP001139150"/>
    </source>
</evidence>
<dbReference type="GO" id="GO:0012506">
    <property type="term" value="C:vesicle membrane"/>
    <property type="evidence" value="ECO:0007669"/>
    <property type="project" value="InterPro"/>
</dbReference>
<keyword evidence="5" id="KW-1185">Reference proteome</keyword>
<reference evidence="4" key="1">
    <citation type="submission" date="2022-02" db="EMBL/GenBank/DDBJ databases">
        <title>Halalkalibacter sp. nov. isolated from Lonar Lake, India.</title>
        <authorList>
            <person name="Joshi A."/>
            <person name="Thite S."/>
            <person name="Lodha T."/>
        </authorList>
    </citation>
    <scope>NUCLEOTIDE SEQUENCE</scope>
    <source>
        <strain evidence="4">MEB205</strain>
    </source>
</reference>
<dbReference type="GO" id="GO:0005198">
    <property type="term" value="F:structural molecule activity"/>
    <property type="evidence" value="ECO:0007669"/>
    <property type="project" value="InterPro"/>
</dbReference>
<dbReference type="RefSeq" id="WP_250094752.1">
    <property type="nucleotide sequence ID" value="NZ_JAKRYL010000002.1"/>
</dbReference>
<dbReference type="GO" id="GO:0031411">
    <property type="term" value="C:gas vesicle"/>
    <property type="evidence" value="ECO:0007669"/>
    <property type="project" value="UniProtKB-SubCell"/>
</dbReference>
<evidence type="ECO:0000313" key="4">
    <source>
        <dbReference type="EMBL" id="MCL7745811.1"/>
    </source>
</evidence>
<name>A0A9X2CQI8_9BACI</name>
<evidence type="ECO:0000256" key="2">
    <source>
        <dbReference type="ARBA" id="ARBA00035108"/>
    </source>
</evidence>
<accession>A0A9X2CQI8</accession>
<dbReference type="PANTHER" id="PTHR35344">
    <property type="entry name" value="GAS VESICLE STRUCTURAL PROTEIN 2-RELATED"/>
    <property type="match status" value="1"/>
</dbReference>
<dbReference type="AlphaFoldDB" id="A0A9X2CQI8"/>
<organism evidence="4 5">
    <name type="scientific">Halalkalibacter alkaliphilus</name>
    <dbReference type="NCBI Taxonomy" id="2917993"/>
    <lineage>
        <taxon>Bacteria</taxon>
        <taxon>Bacillati</taxon>
        <taxon>Bacillota</taxon>
        <taxon>Bacilli</taxon>
        <taxon>Bacillales</taxon>
        <taxon>Bacillaceae</taxon>
        <taxon>Halalkalibacter</taxon>
    </lineage>
</organism>
<dbReference type="InterPro" id="IPR050530">
    <property type="entry name" value="GvpA"/>
</dbReference>
<comment type="similarity">
    <text evidence="3">Belongs to the gas vesicle GvpA family.</text>
</comment>
<proteinExistence type="inferred from homology"/>
<gene>
    <name evidence="4" type="ORF">MF646_01635</name>
</gene>
<sequence length="78" mass="8857">MDELGLSHNQDVSLLDILDAVLEKGVTISGEILISVANIDLVYVDLRLLVTSVESMNRRLEEHNSKCENHVTWRDHDE</sequence>
<protein>
    <submittedName>
        <fullName evidence="4">Gas vesicle protein</fullName>
    </submittedName>
</protein>
<comment type="caution">
    <text evidence="4">The sequence shown here is derived from an EMBL/GenBank/DDBJ whole genome shotgun (WGS) entry which is preliminary data.</text>
</comment>